<dbReference type="AlphaFoldDB" id="A0A1Y1BQ83"/>
<evidence type="ECO:0000256" key="1">
    <source>
        <dbReference type="ARBA" id="ARBA00022737"/>
    </source>
</evidence>
<proteinExistence type="predicted"/>
<dbReference type="PROSITE" id="PS50297">
    <property type="entry name" value="ANK_REP_REGION"/>
    <property type="match status" value="1"/>
</dbReference>
<feature type="repeat" description="ANK" evidence="3">
    <location>
        <begin position="61"/>
        <end position="93"/>
    </location>
</feature>
<protein>
    <submittedName>
        <fullName evidence="5">Ankyrin repeat-containing protein</fullName>
    </submittedName>
</protein>
<keyword evidence="1" id="KW-0677">Repeat</keyword>
<feature type="repeat" description="ANK" evidence="3">
    <location>
        <begin position="127"/>
        <end position="159"/>
    </location>
</feature>
<feature type="signal peptide" evidence="4">
    <location>
        <begin position="1"/>
        <end position="22"/>
    </location>
</feature>
<keyword evidence="2 3" id="KW-0040">ANK repeat</keyword>
<dbReference type="SMART" id="SM00248">
    <property type="entry name" value="ANK"/>
    <property type="match status" value="4"/>
</dbReference>
<evidence type="ECO:0000256" key="2">
    <source>
        <dbReference type="ARBA" id="ARBA00023043"/>
    </source>
</evidence>
<gene>
    <name evidence="5" type="ORF">BSFP_033900</name>
</gene>
<feature type="repeat" description="ANK" evidence="3">
    <location>
        <begin position="160"/>
        <end position="197"/>
    </location>
</feature>
<dbReference type="PANTHER" id="PTHR24171">
    <property type="entry name" value="ANKYRIN REPEAT DOMAIN-CONTAINING PROTEIN 39-RELATED"/>
    <property type="match status" value="1"/>
</dbReference>
<evidence type="ECO:0000256" key="4">
    <source>
        <dbReference type="SAM" id="SignalP"/>
    </source>
</evidence>
<dbReference type="PROSITE" id="PS50088">
    <property type="entry name" value="ANK_REPEAT"/>
    <property type="match status" value="3"/>
</dbReference>
<dbReference type="RefSeq" id="WP_096473242.1">
    <property type="nucleotide sequence ID" value="NZ_AP018112.1"/>
</dbReference>
<feature type="chain" id="PRO_5013322100" evidence="4">
    <location>
        <begin position="23"/>
        <end position="229"/>
    </location>
</feature>
<dbReference type="Pfam" id="PF12796">
    <property type="entry name" value="Ank_2"/>
    <property type="match status" value="1"/>
</dbReference>
<dbReference type="InterPro" id="IPR002110">
    <property type="entry name" value="Ankyrin_rpt"/>
</dbReference>
<dbReference type="Gene3D" id="1.25.40.20">
    <property type="entry name" value="Ankyrin repeat-containing domain"/>
    <property type="match status" value="1"/>
</dbReference>
<dbReference type="Proteomes" id="UP000218432">
    <property type="component" value="Chromosome 2"/>
</dbReference>
<keyword evidence="4" id="KW-0732">Signal</keyword>
<evidence type="ECO:0000313" key="6">
    <source>
        <dbReference type="Proteomes" id="UP000218432"/>
    </source>
</evidence>
<dbReference type="PANTHER" id="PTHR24171:SF9">
    <property type="entry name" value="ANKYRIN REPEAT DOMAIN-CONTAINING PROTEIN 39"/>
    <property type="match status" value="1"/>
</dbReference>
<accession>A0A1Y1BQ83</accession>
<sequence length="229" mass="24323">MFFRRIAIIGSFALTTLSSAVAAADGGALEGRLRSAADRGDAGEVRTLIGRGAQVDARDGQGRTALLIATHGNHVDTARVLIDAGADVNAKDAIQDSPYLYAGARGYLDILRMTLAHGADLRSTNRYRGTALIPAAERGHVDTVRTLIDAGVNVDHVNRLGWTALLEAIMLGDGSERYVRIVQLLVDGHADVNLADSNGETPLQHARRRGRFCEPASRPSCGFIVTAAV</sequence>
<reference evidence="5 6" key="1">
    <citation type="journal article" date="2017" name="Genome Announc.">
        <title>Complete Genome Sequence of Burkholderia stabilis FERMP-21014.</title>
        <authorList>
            <person name="Konishi K."/>
            <person name="Kumagai T."/>
            <person name="Sakasegawa S."/>
            <person name="Tamura T."/>
        </authorList>
    </citation>
    <scope>NUCLEOTIDE SEQUENCE [LARGE SCALE GENOMIC DNA]</scope>
    <source>
        <strain evidence="5 6">FERMP-21014</strain>
    </source>
</reference>
<evidence type="ECO:0000313" key="5">
    <source>
        <dbReference type="EMBL" id="BAX60529.1"/>
    </source>
</evidence>
<dbReference type="InterPro" id="IPR036770">
    <property type="entry name" value="Ankyrin_rpt-contain_sf"/>
</dbReference>
<dbReference type="SUPFAM" id="SSF48403">
    <property type="entry name" value="Ankyrin repeat"/>
    <property type="match status" value="1"/>
</dbReference>
<organism evidence="5 6">
    <name type="scientific">Burkholderia stabilis</name>
    <dbReference type="NCBI Taxonomy" id="95485"/>
    <lineage>
        <taxon>Bacteria</taxon>
        <taxon>Pseudomonadati</taxon>
        <taxon>Pseudomonadota</taxon>
        <taxon>Betaproteobacteria</taxon>
        <taxon>Burkholderiales</taxon>
        <taxon>Burkholderiaceae</taxon>
        <taxon>Burkholderia</taxon>
        <taxon>Burkholderia cepacia complex</taxon>
    </lineage>
</organism>
<evidence type="ECO:0000256" key="3">
    <source>
        <dbReference type="PROSITE-ProRule" id="PRU00023"/>
    </source>
</evidence>
<dbReference type="Pfam" id="PF13637">
    <property type="entry name" value="Ank_4"/>
    <property type="match status" value="1"/>
</dbReference>
<dbReference type="EMBL" id="AP018112">
    <property type="protein sequence ID" value="BAX60529.1"/>
    <property type="molecule type" value="Genomic_DNA"/>
</dbReference>
<name>A0A1Y1BQ83_9BURK</name>